<gene>
    <name evidence="2" type="ORF">KPNJ2_02778</name>
</gene>
<protein>
    <submittedName>
        <fullName evidence="2">Uncharacterized protein</fullName>
    </submittedName>
</protein>
<keyword evidence="1" id="KW-1133">Transmembrane helix</keyword>
<feature type="transmembrane region" description="Helical" evidence="1">
    <location>
        <begin position="20"/>
        <end position="43"/>
    </location>
</feature>
<organism evidence="2 3">
    <name type="scientific">Klebsiella pneumoniae 30684/NJST258_2</name>
    <dbReference type="NCBI Taxonomy" id="1420013"/>
    <lineage>
        <taxon>Bacteria</taxon>
        <taxon>Pseudomonadati</taxon>
        <taxon>Pseudomonadota</taxon>
        <taxon>Gammaproteobacteria</taxon>
        <taxon>Enterobacterales</taxon>
        <taxon>Enterobacteriaceae</taxon>
        <taxon>Klebsiella/Raoultella group</taxon>
        <taxon>Klebsiella</taxon>
        <taxon>Klebsiella pneumoniae complex</taxon>
    </lineage>
</organism>
<evidence type="ECO:0000313" key="2">
    <source>
        <dbReference type="EMBL" id="AHM79558.1"/>
    </source>
</evidence>
<feature type="transmembrane region" description="Helical" evidence="1">
    <location>
        <begin position="82"/>
        <end position="101"/>
    </location>
</feature>
<evidence type="ECO:0000256" key="1">
    <source>
        <dbReference type="SAM" id="Phobius"/>
    </source>
</evidence>
<dbReference type="AlphaFoldDB" id="W8UV82"/>
<keyword evidence="1" id="KW-0472">Membrane</keyword>
<accession>W8UV82</accession>
<reference evidence="2 3" key="1">
    <citation type="journal article" date="2014" name="Proc. Natl. Acad. Sci. U.S.A.">
        <title>Molecular dissection of the evolution of carbapenem-resistant multilocus sequence type 258 Klebsiella pneumoniae.</title>
        <authorList>
            <person name="Deleo F.R."/>
            <person name="Chen L."/>
            <person name="Porcella S.F."/>
            <person name="Martens C.A."/>
            <person name="Kobayashi S.D."/>
            <person name="Porter A.R."/>
            <person name="Chavda K.D."/>
            <person name="Jacobs M.R."/>
            <person name="Mathema B."/>
            <person name="Olsen R.J."/>
            <person name="Bonomo R.A."/>
            <person name="Musser J.M."/>
            <person name="Kreiswirth B.N."/>
        </authorList>
    </citation>
    <scope>NUCLEOTIDE SEQUENCE [LARGE SCALE GENOMIC DNA]</scope>
    <source>
        <strain evidence="2">30684/NJST258_2</strain>
    </source>
</reference>
<name>W8UV82_KLEPN</name>
<feature type="transmembrane region" description="Helical" evidence="1">
    <location>
        <begin position="49"/>
        <end position="70"/>
    </location>
</feature>
<evidence type="ECO:0000313" key="3">
    <source>
        <dbReference type="Proteomes" id="UP000019586"/>
    </source>
</evidence>
<sequence>MNTTLVLRLGYLFSRPASLWGWLMCNAFNGIAIVLCFRGISSVTGFSEAIWQVIITLAIIISTWYSANYFAALEARRDKRRYLLLAWVVMTILLNFIHLGGG</sequence>
<keyword evidence="1" id="KW-0812">Transmembrane</keyword>
<dbReference type="PATRIC" id="fig|1420013.3.peg.2615"/>
<dbReference type="Proteomes" id="UP000019586">
    <property type="component" value="Chromosome"/>
</dbReference>
<proteinExistence type="predicted"/>
<dbReference type="HOGENOM" id="CLU_179223_0_0_6"/>
<dbReference type="KEGG" id="kps:KPNJ2_02778"/>
<dbReference type="EMBL" id="CP006918">
    <property type="protein sequence ID" value="AHM79558.1"/>
    <property type="molecule type" value="Genomic_DNA"/>
</dbReference>